<dbReference type="PANTHER" id="PTHR24177">
    <property type="entry name" value="CASKIN"/>
    <property type="match status" value="1"/>
</dbReference>
<feature type="transmembrane region" description="Helical" evidence="1">
    <location>
        <begin position="331"/>
        <end position="350"/>
    </location>
</feature>
<dbReference type="Gene3D" id="1.25.40.20">
    <property type="entry name" value="Ankyrin repeat-containing domain"/>
    <property type="match status" value="2"/>
</dbReference>
<evidence type="ECO:0000313" key="3">
    <source>
        <dbReference type="Proteomes" id="UP001652623"/>
    </source>
</evidence>
<feature type="transmembrane region" description="Helical" evidence="1">
    <location>
        <begin position="660"/>
        <end position="682"/>
    </location>
</feature>
<keyword evidence="1" id="KW-1133">Transmembrane helix</keyword>
<evidence type="ECO:0000256" key="1">
    <source>
        <dbReference type="SAM" id="Phobius"/>
    </source>
</evidence>
<dbReference type="Pfam" id="PF12796">
    <property type="entry name" value="Ank_2"/>
    <property type="match status" value="1"/>
</dbReference>
<dbReference type="SMART" id="SM00248">
    <property type="entry name" value="ANK"/>
    <property type="match status" value="4"/>
</dbReference>
<dbReference type="PANTHER" id="PTHR24177:SF215">
    <property type="entry name" value="PGG DOMAIN-CONTAINING PROTEIN"/>
    <property type="match status" value="1"/>
</dbReference>
<name>A0ABM3I4J3_ZIZJJ</name>
<dbReference type="InterPro" id="IPR036770">
    <property type="entry name" value="Ankyrin_rpt-contain_sf"/>
</dbReference>
<evidence type="ECO:0000259" key="2">
    <source>
        <dbReference type="Pfam" id="PF13962"/>
    </source>
</evidence>
<organism evidence="3 4">
    <name type="scientific">Ziziphus jujuba</name>
    <name type="common">Chinese jujube</name>
    <name type="synonym">Ziziphus sativa</name>
    <dbReference type="NCBI Taxonomy" id="326968"/>
    <lineage>
        <taxon>Eukaryota</taxon>
        <taxon>Viridiplantae</taxon>
        <taxon>Streptophyta</taxon>
        <taxon>Embryophyta</taxon>
        <taxon>Tracheophyta</taxon>
        <taxon>Spermatophyta</taxon>
        <taxon>Magnoliopsida</taxon>
        <taxon>eudicotyledons</taxon>
        <taxon>Gunneridae</taxon>
        <taxon>Pentapetalae</taxon>
        <taxon>rosids</taxon>
        <taxon>fabids</taxon>
        <taxon>Rosales</taxon>
        <taxon>Rhamnaceae</taxon>
        <taxon>Paliureae</taxon>
        <taxon>Ziziphus</taxon>
    </lineage>
</organism>
<dbReference type="InterPro" id="IPR002110">
    <property type="entry name" value="Ankyrin_rpt"/>
</dbReference>
<protein>
    <submittedName>
        <fullName evidence="4 5">Uncharacterized protein LOC107434982 isoform X1</fullName>
    </submittedName>
</protein>
<dbReference type="RefSeq" id="XP_048320444.1">
    <property type="nucleotide sequence ID" value="XM_048464487.2"/>
</dbReference>
<dbReference type="SUPFAM" id="SSF48403">
    <property type="entry name" value="Ankyrin repeat"/>
    <property type="match status" value="2"/>
</dbReference>
<feature type="transmembrane region" description="Helical" evidence="1">
    <location>
        <begin position="694"/>
        <end position="717"/>
    </location>
</feature>
<dbReference type="InterPro" id="IPR026961">
    <property type="entry name" value="PGG_dom"/>
</dbReference>
<dbReference type="Pfam" id="PF13962">
    <property type="entry name" value="PGG"/>
    <property type="match status" value="1"/>
</dbReference>
<evidence type="ECO:0000313" key="5">
    <source>
        <dbReference type="RefSeq" id="XP_060673992.1"/>
    </source>
</evidence>
<evidence type="ECO:0000313" key="4">
    <source>
        <dbReference type="RefSeq" id="XP_048320444.1"/>
    </source>
</evidence>
<dbReference type="GeneID" id="107434982"/>
<keyword evidence="1" id="KW-0812">Transmembrane</keyword>
<keyword evidence="3" id="KW-1185">Reference proteome</keyword>
<dbReference type="InterPro" id="IPR035897">
    <property type="entry name" value="Toll_tir_struct_dom_sf"/>
</dbReference>
<proteinExistence type="predicted"/>
<dbReference type="Gene3D" id="3.40.50.10140">
    <property type="entry name" value="Toll/interleukin-1 receptor homology (TIR) domain"/>
    <property type="match status" value="1"/>
</dbReference>
<reference evidence="4 5" key="1">
    <citation type="submission" date="2025-05" db="UniProtKB">
        <authorList>
            <consortium name="RefSeq"/>
        </authorList>
    </citation>
    <scope>IDENTIFICATION</scope>
    <source>
        <tissue evidence="4 5">Seedling</tissue>
    </source>
</reference>
<feature type="transmembrane region" description="Helical" evidence="1">
    <location>
        <begin position="615"/>
        <end position="639"/>
    </location>
</feature>
<gene>
    <name evidence="4 5" type="primary">LOC107434982</name>
</gene>
<keyword evidence="1" id="KW-0472">Membrane</keyword>
<feature type="domain" description="PGG" evidence="2">
    <location>
        <begin position="568"/>
        <end position="679"/>
    </location>
</feature>
<dbReference type="RefSeq" id="XP_060673992.1">
    <property type="nucleotide sequence ID" value="XM_060818009.1"/>
</dbReference>
<dbReference type="Proteomes" id="UP001652623">
    <property type="component" value="Chromosome 6"/>
</dbReference>
<accession>A0ABM3I4J3</accession>
<feature type="transmembrane region" description="Helical" evidence="1">
    <location>
        <begin position="577"/>
        <end position="595"/>
    </location>
</feature>
<sequence length="743" mass="84371">MAEAWGTEAHVINMNASSSSSSSQEKNEVFLAFRGKETHDGFTGYLCNASCQKHILTYKDDEQATVEDLEVERLEMGRAPELVPEPYLAALEGDWERMKRFYEKNREALFYPLTVTNDTPFNIAVYSRTKSPIEELIQMVPNPPIDKADDKKCTPLHEAGAIGNVEAAQVLVRCSPKQLEARNAVGETPMYRAAAFGMTEVVKYLASEVRSRNLDMPFQRIRYDHTSILQSAIHGQHFETALWLLKNDEILGDLLDKKGRSCLQLLANMPSAFKSGYPMSKLESFIYFCLPSNEYDDDNGDQMNLRKCNDLESGPGRNHLHASCFLSFNRAITRLYFGLWTFLCAGWPMIGNIQKEKKKHDSSWKLAKLLIKKDKSWEKTDVKPDIGIISFGEREGSGSKKTIVLEKEEDEEEKEDNIPPPLILTNTTPLLIATSTGIEEIVNGILDEYPQAVEHVSDQGLSIMHVAIRHRQRNIFERVKKMKIPMARLVRRIDDNGYTLLHHVADMTYYSSRNLANPALQLQDELKWFERVRKLIPSHYVMNHSKGGQTAPDFFEKSHAYLLQEAQNWLKRTSESCSVIAVLIATVAFTVAYTVPGGSDQSTGLPILRHHPFFAVFTVTDVLSLVSALTSVVMFISILTSPFRLQDFRKSLPRKLTLAFTFLFLAVAVTMMAFSATVILIVRMKKRWTTTLVYGVAFVPVTVFALLQFPLYVAFMGTVKHTLRFMKNALPWNFLRQFVCKNQ</sequence>